<dbReference type="RefSeq" id="YP_010086045.1">
    <property type="nucleotide sequence ID" value="NC_055281.1"/>
</dbReference>
<keyword evidence="2" id="KW-1185">Reference proteome</keyword>
<organism evidence="1 2">
    <name type="scientific">Fusarium redolens polymycovirus 1</name>
    <dbReference type="NCBI Taxonomy" id="2546034"/>
    <lineage>
        <taxon>Viruses</taxon>
        <taxon>Riboviria</taxon>
        <taxon>Riboviria incertae sedis</taxon>
        <taxon>Polymycoviridae</taxon>
        <taxon>Polymycovirus</taxon>
        <taxon>Polymycovirus fusarii</taxon>
    </lineage>
</organism>
<sequence length="217" mass="22801">MSDRDVTVCCATKSGNGGATTSWGRVCCSAEEVFSCCSGGECRSGHDGQSPLRIRRDAELGRDCRMSGRLGVVSCDRVACHDVSCGPAGSPSIRDSGARWGGDIRGGCRNVVCAPGVVAAIPRSTCCVRGPLSSDSCGVRRRGPEFIHQFHTLRRSQAPGAGADRERRGGSWLKLISTPGETGSIVSLSSQFFLGVVPVVDDGIERELRGREGGRAN</sequence>
<dbReference type="GeneID" id="65246964"/>
<name>A0A513ZVF0_9VIRU</name>
<dbReference type="EMBL" id="MK609927">
    <property type="protein sequence ID" value="QDH44664.1"/>
    <property type="molecule type" value="Genomic_RNA"/>
</dbReference>
<protein>
    <submittedName>
        <fullName evidence="1">Uncharacterized protein</fullName>
    </submittedName>
</protein>
<evidence type="ECO:0000313" key="1">
    <source>
        <dbReference type="EMBL" id="QDH44664.1"/>
    </source>
</evidence>
<proteinExistence type="predicted"/>
<evidence type="ECO:0000313" key="2">
    <source>
        <dbReference type="Proteomes" id="UP000502036"/>
    </source>
</evidence>
<dbReference type="KEGG" id="vg:65246964"/>
<accession>A0A513ZVF0</accession>
<reference evidence="1 2" key="1">
    <citation type="journal article" date="2019" name="Arch. Virol.">
        <title>Full genome sequence of a new polymycovirus infecting Fusarium redolens.</title>
        <authorList>
            <person name="Mahillon M."/>
            <person name="Decroes A."/>
            <person name="Lienard C."/>
            <person name="Bragard C."/>
            <person name="Legreve A."/>
        </authorList>
    </citation>
    <scope>NUCLEOTIDE SEQUENCE [LARGE SCALE GENOMIC DNA]</scope>
    <source>
        <strain evidence="1">FRPV.A63-1</strain>
    </source>
</reference>
<dbReference type="Proteomes" id="UP000502036">
    <property type="component" value="Genome"/>
</dbReference>